<feature type="domain" description="Response regulatory" evidence="5">
    <location>
        <begin position="49"/>
        <end position="165"/>
    </location>
</feature>
<dbReference type="SUPFAM" id="SSF46894">
    <property type="entry name" value="C-terminal effector domain of the bipartite response regulators"/>
    <property type="match status" value="1"/>
</dbReference>
<evidence type="ECO:0000256" key="3">
    <source>
        <dbReference type="SAM" id="MobiDB-lite"/>
    </source>
</evidence>
<evidence type="ECO:0000259" key="4">
    <source>
        <dbReference type="PROSITE" id="PS50043"/>
    </source>
</evidence>
<dbReference type="Pfam" id="PF00196">
    <property type="entry name" value="GerE"/>
    <property type="match status" value="1"/>
</dbReference>
<dbReference type="PROSITE" id="PS00622">
    <property type="entry name" value="HTH_LUXR_1"/>
    <property type="match status" value="1"/>
</dbReference>
<dbReference type="PANTHER" id="PTHR43214:SF42">
    <property type="entry name" value="TRANSCRIPTIONAL REGULATORY PROTEIN DESR"/>
    <property type="match status" value="1"/>
</dbReference>
<evidence type="ECO:0000256" key="2">
    <source>
        <dbReference type="PROSITE-ProRule" id="PRU00169"/>
    </source>
</evidence>
<dbReference type="CDD" id="cd19930">
    <property type="entry name" value="REC_DesR-like"/>
    <property type="match status" value="1"/>
</dbReference>
<dbReference type="PROSITE" id="PS50043">
    <property type="entry name" value="HTH_LUXR_2"/>
    <property type="match status" value="1"/>
</dbReference>
<evidence type="ECO:0000313" key="6">
    <source>
        <dbReference type="EMBL" id="GGF20445.1"/>
    </source>
</evidence>
<accession>A0A917B3A2</accession>
<proteinExistence type="predicted"/>
<feature type="domain" description="HTH luxR-type" evidence="4">
    <location>
        <begin position="180"/>
        <end position="245"/>
    </location>
</feature>
<dbReference type="InterPro" id="IPR000792">
    <property type="entry name" value="Tscrpt_reg_LuxR_C"/>
</dbReference>
<dbReference type="PROSITE" id="PS50110">
    <property type="entry name" value="RESPONSE_REGULATORY"/>
    <property type="match status" value="1"/>
</dbReference>
<dbReference type="InterPro" id="IPR011006">
    <property type="entry name" value="CheY-like_superfamily"/>
</dbReference>
<keyword evidence="2" id="KW-0597">Phosphoprotein</keyword>
<dbReference type="CDD" id="cd06170">
    <property type="entry name" value="LuxR_C_like"/>
    <property type="match status" value="1"/>
</dbReference>
<dbReference type="InterPro" id="IPR016032">
    <property type="entry name" value="Sig_transdc_resp-reg_C-effctor"/>
</dbReference>
<dbReference type="InterPro" id="IPR001789">
    <property type="entry name" value="Sig_transdc_resp-reg_receiver"/>
</dbReference>
<reference evidence="6 7" key="1">
    <citation type="journal article" date="2014" name="Int. J. Syst. Evol. Microbiol.">
        <title>Complete genome sequence of Corynebacterium casei LMG S-19264T (=DSM 44701T), isolated from a smear-ripened cheese.</title>
        <authorList>
            <consortium name="US DOE Joint Genome Institute (JGI-PGF)"/>
            <person name="Walter F."/>
            <person name="Albersmeier A."/>
            <person name="Kalinowski J."/>
            <person name="Ruckert C."/>
        </authorList>
    </citation>
    <scope>NUCLEOTIDE SEQUENCE [LARGE SCALE GENOMIC DNA]</scope>
    <source>
        <strain evidence="6 7">CGMCC 1.12976</strain>
    </source>
</reference>
<dbReference type="GO" id="GO:0006355">
    <property type="term" value="P:regulation of DNA-templated transcription"/>
    <property type="evidence" value="ECO:0007669"/>
    <property type="project" value="InterPro"/>
</dbReference>
<dbReference type="GO" id="GO:0003677">
    <property type="term" value="F:DNA binding"/>
    <property type="evidence" value="ECO:0007669"/>
    <property type="project" value="UniProtKB-KW"/>
</dbReference>
<sequence length="249" mass="25560">MSADADGAGMSGSRDGTSADPLSADGDGMSSDSGGTSAAAGGRDSAPIRLLVADDQALVRGALIALLDLEPDLHVVAEAERGDEVLALALEHRPDVALLDVEMPGLDGITVAAQLRQALPGCRVLIVTTFGRPGYLKRAMAAGASGFVVKDTPARQLAEAVRRVHAGLRVVDPALAAESLASGDNPLSARESDILRAAQRGGSVADIARDLFLSEGTVRNYLSSAIGKTAARSRAEAVRIAEENGWLLS</sequence>
<dbReference type="Gene3D" id="3.40.50.2300">
    <property type="match status" value="1"/>
</dbReference>
<dbReference type="Proteomes" id="UP000598775">
    <property type="component" value="Unassembled WGS sequence"/>
</dbReference>
<dbReference type="PANTHER" id="PTHR43214">
    <property type="entry name" value="TWO-COMPONENT RESPONSE REGULATOR"/>
    <property type="match status" value="1"/>
</dbReference>
<gene>
    <name evidence="6" type="primary">desR</name>
    <name evidence="6" type="ORF">GCM10011399_12550</name>
</gene>
<evidence type="ECO:0000313" key="7">
    <source>
        <dbReference type="Proteomes" id="UP000598775"/>
    </source>
</evidence>
<name>A0A917B3A2_9MICO</name>
<evidence type="ECO:0000259" key="5">
    <source>
        <dbReference type="PROSITE" id="PS50110"/>
    </source>
</evidence>
<keyword evidence="7" id="KW-1185">Reference proteome</keyword>
<comment type="caution">
    <text evidence="6">The sequence shown here is derived from an EMBL/GenBank/DDBJ whole genome shotgun (WGS) entry which is preliminary data.</text>
</comment>
<dbReference type="InterPro" id="IPR039420">
    <property type="entry name" value="WalR-like"/>
</dbReference>
<feature type="compositionally biased region" description="Low complexity" evidence="3">
    <location>
        <begin position="23"/>
        <end position="42"/>
    </location>
</feature>
<keyword evidence="1 6" id="KW-0238">DNA-binding</keyword>
<dbReference type="GO" id="GO:0000160">
    <property type="term" value="P:phosphorelay signal transduction system"/>
    <property type="evidence" value="ECO:0007669"/>
    <property type="project" value="InterPro"/>
</dbReference>
<evidence type="ECO:0000256" key="1">
    <source>
        <dbReference type="ARBA" id="ARBA00023125"/>
    </source>
</evidence>
<dbReference type="Pfam" id="PF00072">
    <property type="entry name" value="Response_reg"/>
    <property type="match status" value="1"/>
</dbReference>
<feature type="modified residue" description="4-aspartylphosphate" evidence="2">
    <location>
        <position position="100"/>
    </location>
</feature>
<dbReference type="AlphaFoldDB" id="A0A917B3A2"/>
<organism evidence="6 7">
    <name type="scientific">Subtercola lobariae</name>
    <dbReference type="NCBI Taxonomy" id="1588641"/>
    <lineage>
        <taxon>Bacteria</taxon>
        <taxon>Bacillati</taxon>
        <taxon>Actinomycetota</taxon>
        <taxon>Actinomycetes</taxon>
        <taxon>Micrococcales</taxon>
        <taxon>Microbacteriaceae</taxon>
        <taxon>Subtercola</taxon>
    </lineage>
</organism>
<dbReference type="SMART" id="SM00448">
    <property type="entry name" value="REC"/>
    <property type="match status" value="1"/>
</dbReference>
<dbReference type="EMBL" id="BMGP01000002">
    <property type="protein sequence ID" value="GGF20445.1"/>
    <property type="molecule type" value="Genomic_DNA"/>
</dbReference>
<protein>
    <submittedName>
        <fullName evidence="6">DNA-binding response regulator</fullName>
    </submittedName>
</protein>
<feature type="region of interest" description="Disordered" evidence="3">
    <location>
        <begin position="1"/>
        <end position="42"/>
    </location>
</feature>
<dbReference type="SMART" id="SM00421">
    <property type="entry name" value="HTH_LUXR"/>
    <property type="match status" value="1"/>
</dbReference>
<dbReference type="SUPFAM" id="SSF52172">
    <property type="entry name" value="CheY-like"/>
    <property type="match status" value="1"/>
</dbReference>
<dbReference type="PRINTS" id="PR00038">
    <property type="entry name" value="HTHLUXR"/>
</dbReference>